<organism evidence="2 3">
    <name type="scientific">Bagarius yarrelli</name>
    <name type="common">Goonch</name>
    <name type="synonym">Bagrus yarrelli</name>
    <dbReference type="NCBI Taxonomy" id="175774"/>
    <lineage>
        <taxon>Eukaryota</taxon>
        <taxon>Metazoa</taxon>
        <taxon>Chordata</taxon>
        <taxon>Craniata</taxon>
        <taxon>Vertebrata</taxon>
        <taxon>Euteleostomi</taxon>
        <taxon>Actinopterygii</taxon>
        <taxon>Neopterygii</taxon>
        <taxon>Teleostei</taxon>
        <taxon>Ostariophysi</taxon>
        <taxon>Siluriformes</taxon>
        <taxon>Sisoridae</taxon>
        <taxon>Sisorinae</taxon>
        <taxon>Bagarius</taxon>
    </lineage>
</organism>
<feature type="region of interest" description="Disordered" evidence="1">
    <location>
        <begin position="73"/>
        <end position="93"/>
    </location>
</feature>
<gene>
    <name evidence="2" type="ORF">Baya_14427</name>
</gene>
<evidence type="ECO:0000256" key="1">
    <source>
        <dbReference type="SAM" id="MobiDB-lite"/>
    </source>
</evidence>
<evidence type="ECO:0000313" key="2">
    <source>
        <dbReference type="EMBL" id="TTA54956.1"/>
    </source>
</evidence>
<evidence type="ECO:0000313" key="3">
    <source>
        <dbReference type="Proteomes" id="UP000319801"/>
    </source>
</evidence>
<dbReference type="InterPro" id="IPR029058">
    <property type="entry name" value="AB_hydrolase_fold"/>
</dbReference>
<protein>
    <submittedName>
        <fullName evidence="2">Putative hydrolase RBBP9</fullName>
    </submittedName>
</protein>
<dbReference type="GO" id="GO:0016787">
    <property type="term" value="F:hydrolase activity"/>
    <property type="evidence" value="ECO:0007669"/>
    <property type="project" value="UniProtKB-KW"/>
</dbReference>
<dbReference type="PANTHER" id="PTHR15394:SF3">
    <property type="entry name" value="SERINE HYDROLASE RBBP9"/>
    <property type="match status" value="1"/>
</dbReference>
<dbReference type="Gene3D" id="3.40.50.1820">
    <property type="entry name" value="alpha/beta hydrolase"/>
    <property type="match status" value="2"/>
</dbReference>
<dbReference type="AlphaFoldDB" id="A0A556V8S3"/>
<keyword evidence="3" id="KW-1185">Reference proteome</keyword>
<sequence length="232" mass="25920">MPVMRVVVVPGNGAGDVQQSNWNEFSDVLIVVDLLNGLTVVARESIWLPFMEKELKCDEETLIIGHSSGAAAAMRGDGDRGSGDNGGGDGGDEGYKVVVMEKKEVEDEKVVEKKEGEKVMEGLMIEEEKWYSETHKVFGIILVGAYVSDLGDENERASGYFSRPWDWQRIRANVKHIIQFGSTDDPFLPWEEQQQVADGLEVELHKYTDRGHFQNSRFPELLSTVQKLITTG</sequence>
<proteinExistence type="predicted"/>
<accession>A0A556V8S3</accession>
<dbReference type="Proteomes" id="UP000319801">
    <property type="component" value="Unassembled WGS sequence"/>
</dbReference>
<dbReference type="InterPro" id="IPR010662">
    <property type="entry name" value="RBBP9/YdeN"/>
</dbReference>
<comment type="caution">
    <text evidence="2">The sequence shown here is derived from an EMBL/GenBank/DDBJ whole genome shotgun (WGS) entry which is preliminary data.</text>
</comment>
<dbReference type="OrthoDB" id="2369073at2759"/>
<dbReference type="EMBL" id="VCAZ01000162">
    <property type="protein sequence ID" value="TTA54956.1"/>
    <property type="molecule type" value="Genomic_DNA"/>
</dbReference>
<keyword evidence="2" id="KW-0378">Hydrolase</keyword>
<reference evidence="2 3" key="1">
    <citation type="journal article" date="2019" name="Genome Biol. Evol.">
        <title>Whole-Genome Sequencing of the Giant Devil Catfish, Bagarius yarrelli.</title>
        <authorList>
            <person name="Jiang W."/>
            <person name="Lv Y."/>
            <person name="Cheng L."/>
            <person name="Yang K."/>
            <person name="Chao B."/>
            <person name="Wang X."/>
            <person name="Li Y."/>
            <person name="Pan X."/>
            <person name="You X."/>
            <person name="Zhang Y."/>
            <person name="Yang J."/>
            <person name="Li J."/>
            <person name="Zhang X."/>
            <person name="Liu S."/>
            <person name="Sun C."/>
            <person name="Yang J."/>
            <person name="Shi Q."/>
        </authorList>
    </citation>
    <scope>NUCLEOTIDE SEQUENCE [LARGE SCALE GENOMIC DNA]</scope>
    <source>
        <strain evidence="2">JWS20170419001</strain>
        <tissue evidence="2">Muscle</tissue>
    </source>
</reference>
<name>A0A556V8S3_BAGYA</name>
<dbReference type="PANTHER" id="PTHR15394">
    <property type="entry name" value="SERINE HYDROLASE RBBP9"/>
    <property type="match status" value="1"/>
</dbReference>
<dbReference type="SUPFAM" id="SSF53474">
    <property type="entry name" value="alpha/beta-Hydrolases"/>
    <property type="match status" value="1"/>
</dbReference>